<keyword evidence="2" id="KW-1185">Reference proteome</keyword>
<name>A0AAW0J7T0_QUESU</name>
<organism evidence="1 2">
    <name type="scientific">Quercus suber</name>
    <name type="common">Cork oak</name>
    <dbReference type="NCBI Taxonomy" id="58331"/>
    <lineage>
        <taxon>Eukaryota</taxon>
        <taxon>Viridiplantae</taxon>
        <taxon>Streptophyta</taxon>
        <taxon>Embryophyta</taxon>
        <taxon>Tracheophyta</taxon>
        <taxon>Spermatophyta</taxon>
        <taxon>Magnoliopsida</taxon>
        <taxon>eudicotyledons</taxon>
        <taxon>Gunneridae</taxon>
        <taxon>Pentapetalae</taxon>
        <taxon>rosids</taxon>
        <taxon>fabids</taxon>
        <taxon>Fagales</taxon>
        <taxon>Fagaceae</taxon>
        <taxon>Quercus</taxon>
    </lineage>
</organism>
<dbReference type="PANTHER" id="PTHR23421">
    <property type="entry name" value="BETA-GALACTOSIDASE RELATED"/>
    <property type="match status" value="1"/>
</dbReference>
<evidence type="ECO:0000313" key="2">
    <source>
        <dbReference type="Proteomes" id="UP000237347"/>
    </source>
</evidence>
<accession>A0AAW0J7T0</accession>
<reference evidence="1 2" key="1">
    <citation type="journal article" date="2018" name="Sci. Data">
        <title>The draft genome sequence of cork oak.</title>
        <authorList>
            <person name="Ramos A.M."/>
            <person name="Usie A."/>
            <person name="Barbosa P."/>
            <person name="Barros P.M."/>
            <person name="Capote T."/>
            <person name="Chaves I."/>
            <person name="Simoes F."/>
            <person name="Abreu I."/>
            <person name="Carrasquinho I."/>
            <person name="Faro C."/>
            <person name="Guimaraes J.B."/>
            <person name="Mendonca D."/>
            <person name="Nobrega F."/>
            <person name="Rodrigues L."/>
            <person name="Saibo N.J.M."/>
            <person name="Varela M.C."/>
            <person name="Egas C."/>
            <person name="Matos J."/>
            <person name="Miguel C.M."/>
            <person name="Oliveira M.M."/>
            <person name="Ricardo C.P."/>
            <person name="Goncalves S."/>
        </authorList>
    </citation>
    <scope>NUCLEOTIDE SEQUENCE [LARGE SCALE GENOMIC DNA]</scope>
    <source>
        <strain evidence="2">cv. HL8</strain>
    </source>
</reference>
<comment type="caution">
    <text evidence="1">The sequence shown here is derived from an EMBL/GenBank/DDBJ whole genome shotgun (WGS) entry which is preliminary data.</text>
</comment>
<dbReference type="GO" id="GO:0005975">
    <property type="term" value="P:carbohydrate metabolic process"/>
    <property type="evidence" value="ECO:0007669"/>
    <property type="project" value="InterPro"/>
</dbReference>
<proteinExistence type="predicted"/>
<gene>
    <name evidence="1" type="primary">BGAL16_6</name>
    <name evidence="1" type="ORF">CFP56_036351</name>
</gene>
<evidence type="ECO:0000313" key="1">
    <source>
        <dbReference type="EMBL" id="KAK7822538.1"/>
    </source>
</evidence>
<dbReference type="AlphaFoldDB" id="A0AAW0J7T0"/>
<dbReference type="Proteomes" id="UP000237347">
    <property type="component" value="Unassembled WGS sequence"/>
</dbReference>
<sequence length="260" mass="30017">MTSIDLQKIYLGGTNYVEQALQCKSQLIMIKLLLMNMLKWGQLKELHTAIKLCSTTLVQGARTNFSIRRKWRLCDISYYLCETKCYCTNSKYTTSIRKSKSIGILVDCKNITFNSVKVKTVYNDRIIKSTQHFVSISSWEEWRDVTVNFEDASLKSNELLKHTNTTKDNFDDLWYTLRFEVTLSCTKPRLHAQSFAHVAHAFLKDIYIGAANGSSNVMYFTMDIPIELNDGMKILVSNKMTGWNQYSEINSFLQQSKNSN</sequence>
<dbReference type="EMBL" id="PKMF04000663">
    <property type="protein sequence ID" value="KAK7822538.1"/>
    <property type="molecule type" value="Genomic_DNA"/>
</dbReference>
<protein>
    <submittedName>
        <fullName evidence="1">Beta-galactosidase 16</fullName>
    </submittedName>
</protein>
<dbReference type="GO" id="GO:0004553">
    <property type="term" value="F:hydrolase activity, hydrolyzing O-glycosyl compounds"/>
    <property type="evidence" value="ECO:0007669"/>
    <property type="project" value="InterPro"/>
</dbReference>
<dbReference type="InterPro" id="IPR001944">
    <property type="entry name" value="Glycoside_Hdrlase_35"/>
</dbReference>